<dbReference type="InterPro" id="IPR000835">
    <property type="entry name" value="HTH_MarR-typ"/>
</dbReference>
<dbReference type="Proteomes" id="UP001379945">
    <property type="component" value="Unassembled WGS sequence"/>
</dbReference>
<evidence type="ECO:0000313" key="3">
    <source>
        <dbReference type="Proteomes" id="UP001379945"/>
    </source>
</evidence>
<sequence>MTEPAVPVTIASGANDVVARPQGCTNLKLRRLARVVGRHYDAELLAGAGITAPQYSLLSHVVHAGPMRPSDLAQALTLTPSSLTRNLQPLVERGWLEVQPGVDGRSRLVVATEAGRAHRASAKAAWKAAQLDLNERLGPELVVQLHQILDDCTRLIESR</sequence>
<dbReference type="EMBL" id="JBBUTI010000005">
    <property type="protein sequence ID" value="MEK8046429.1"/>
    <property type="molecule type" value="Genomic_DNA"/>
</dbReference>
<dbReference type="SMART" id="SM00347">
    <property type="entry name" value="HTH_MARR"/>
    <property type="match status" value="1"/>
</dbReference>
<organism evidence="2 3">
    <name type="scientific">Ideonella margarita</name>
    <dbReference type="NCBI Taxonomy" id="2984191"/>
    <lineage>
        <taxon>Bacteria</taxon>
        <taxon>Pseudomonadati</taxon>
        <taxon>Pseudomonadota</taxon>
        <taxon>Betaproteobacteria</taxon>
        <taxon>Burkholderiales</taxon>
        <taxon>Sphaerotilaceae</taxon>
        <taxon>Ideonella</taxon>
    </lineage>
</organism>
<dbReference type="InterPro" id="IPR036388">
    <property type="entry name" value="WH-like_DNA-bd_sf"/>
</dbReference>
<reference evidence="2 3" key="1">
    <citation type="submission" date="2024-04" db="EMBL/GenBank/DDBJ databases">
        <title>Novel species of the genus Ideonella isolated from streams.</title>
        <authorList>
            <person name="Lu H."/>
        </authorList>
    </citation>
    <scope>NUCLEOTIDE SEQUENCE [LARGE SCALE GENOMIC DNA]</scope>
    <source>
        <strain evidence="2 3">LYT19W</strain>
    </source>
</reference>
<evidence type="ECO:0000313" key="2">
    <source>
        <dbReference type="EMBL" id="MEK8046429.1"/>
    </source>
</evidence>
<comment type="caution">
    <text evidence="2">The sequence shown here is derived from an EMBL/GenBank/DDBJ whole genome shotgun (WGS) entry which is preliminary data.</text>
</comment>
<dbReference type="InterPro" id="IPR039422">
    <property type="entry name" value="MarR/SlyA-like"/>
</dbReference>
<feature type="domain" description="HTH marR-type" evidence="1">
    <location>
        <begin position="22"/>
        <end position="154"/>
    </location>
</feature>
<dbReference type="RefSeq" id="WP_341398716.1">
    <property type="nucleotide sequence ID" value="NZ_JBBUTI010000005.1"/>
</dbReference>
<gene>
    <name evidence="2" type="ORF">AACH00_08745</name>
</gene>
<dbReference type="PANTHER" id="PTHR33164">
    <property type="entry name" value="TRANSCRIPTIONAL REGULATOR, MARR FAMILY"/>
    <property type="match status" value="1"/>
</dbReference>
<name>A0ABU9C6Z6_9BURK</name>
<dbReference type="Gene3D" id="1.10.10.10">
    <property type="entry name" value="Winged helix-like DNA-binding domain superfamily/Winged helix DNA-binding domain"/>
    <property type="match status" value="1"/>
</dbReference>
<dbReference type="PROSITE" id="PS50995">
    <property type="entry name" value="HTH_MARR_2"/>
    <property type="match status" value="1"/>
</dbReference>
<protein>
    <submittedName>
        <fullName evidence="2">MarR family winged helix-turn-helix transcriptional regulator</fullName>
    </submittedName>
</protein>
<dbReference type="PANTHER" id="PTHR33164:SF105">
    <property type="entry name" value="TRANSCRIPTIONAL REPRESSOR PROTEIN-RELATED"/>
    <property type="match status" value="1"/>
</dbReference>
<accession>A0ABU9C6Z6</accession>
<dbReference type="SUPFAM" id="SSF46785">
    <property type="entry name" value="Winged helix' DNA-binding domain"/>
    <property type="match status" value="1"/>
</dbReference>
<evidence type="ECO:0000259" key="1">
    <source>
        <dbReference type="PROSITE" id="PS50995"/>
    </source>
</evidence>
<dbReference type="Pfam" id="PF12802">
    <property type="entry name" value="MarR_2"/>
    <property type="match status" value="1"/>
</dbReference>
<keyword evidence="3" id="KW-1185">Reference proteome</keyword>
<dbReference type="InterPro" id="IPR036390">
    <property type="entry name" value="WH_DNA-bd_sf"/>
</dbReference>
<proteinExistence type="predicted"/>